<organism evidence="1">
    <name type="scientific">Bifidobacterium longum subsp. infantis CCUG 52486</name>
    <dbReference type="NCBI Taxonomy" id="537937"/>
    <lineage>
        <taxon>Bacteria</taxon>
        <taxon>Bacillati</taxon>
        <taxon>Actinomycetota</taxon>
        <taxon>Actinomycetes</taxon>
        <taxon>Bifidobacteriales</taxon>
        <taxon>Bifidobacteriaceae</taxon>
        <taxon>Bifidobacterium</taxon>
    </lineage>
</organism>
<reference evidence="1" key="1">
    <citation type="submission" date="2008-08" db="EMBL/GenBank/DDBJ databases">
        <title>Annotation of Bifidobacterium longum subsp. infantis CCUG 52486.</title>
        <authorList>
            <consortium name="The Broad Institute Genome Sequencing Platform"/>
            <person name="Gougoulias C."/>
            <person name="Tuohy K.M."/>
            <person name="Gibson G.R."/>
            <person name="Ward D."/>
            <person name="Mehta T."/>
            <person name="Young S."/>
            <person name="Jaffe D."/>
            <person name="Gnerre S."/>
            <person name="Berlin A."/>
            <person name="Heiman D."/>
            <person name="Hepburn T."/>
            <person name="Shea T."/>
            <person name="Sykes S."/>
            <person name="Alvarado L."/>
            <person name="Kodira C."/>
            <person name="Borodovsky M."/>
            <person name="Lander E."/>
            <person name="Galagan J."/>
            <person name="Nusbaum C."/>
            <person name="Birren B."/>
        </authorList>
    </citation>
    <scope>NUCLEOTIDE SEQUENCE [LARGE SCALE GENOMIC DNA]</scope>
    <source>
        <strain evidence="1">CCUG 52486</strain>
    </source>
</reference>
<proteinExistence type="predicted"/>
<dbReference type="HOGENOM" id="CLU_2951040_0_0_11"/>
<protein>
    <submittedName>
        <fullName evidence="1">Uncharacterized protein</fullName>
    </submittedName>
</protein>
<dbReference type="EMBL" id="DS990241">
    <property type="protein sequence ID" value="EEQ55743.1"/>
    <property type="molecule type" value="Genomic_DNA"/>
</dbReference>
<accession>C5ECJ9</accession>
<dbReference type="AlphaFoldDB" id="C5ECJ9"/>
<dbReference type="Proteomes" id="UP000005084">
    <property type="component" value="Unassembled WGS sequence"/>
</dbReference>
<sequence length="59" mass="5994">MTLADNPAIKVGLRNITVPCTGHGNVHLKPAHCRAAAPVTCSEPSLLTVAVKPLPSAGP</sequence>
<gene>
    <name evidence="1" type="ORF">BLIG_01481</name>
</gene>
<name>C5ECJ9_BIFLI</name>
<evidence type="ECO:0000313" key="1">
    <source>
        <dbReference type="EMBL" id="EEQ55743.1"/>
    </source>
</evidence>